<sequence>TFFVDTNILSYLIDETYPLLNEFVKYLKESPVINLVSSEYALLEFIGVRKKEHYFRAFLQHTQASGKVVNLSSFLQYHNEFSLPECDFYTLLPTIKSNVDSEKDRISSEFGITFCNGFHRNLFNLTSDICLSSKISREDSLILVSALLPCEGIVNQNVIILTNDKNFHDWFYDTNIQTNVDRVFQNHDIPKPDLRHLKKINIDGQILNLTSDVELDKLIASFNSFLKNTFINNLSSLFIGRTFVPQGESFPFDCICFKAEVNKSIQNHKYLTIIGEDLDFIYNIPHRIELWSGIPIREDSITVTERNNNLSFRLNIDDNILEKAATLAKLRESNNLVFLHPNN</sequence>
<evidence type="ECO:0000313" key="1">
    <source>
        <dbReference type="EMBL" id="KAA6327506.1"/>
    </source>
</evidence>
<dbReference type="EMBL" id="SNRY01001980">
    <property type="protein sequence ID" value="KAA6327506.1"/>
    <property type="molecule type" value="Genomic_DNA"/>
</dbReference>
<organism evidence="1">
    <name type="scientific">termite gut metagenome</name>
    <dbReference type="NCBI Taxonomy" id="433724"/>
    <lineage>
        <taxon>unclassified sequences</taxon>
        <taxon>metagenomes</taxon>
        <taxon>organismal metagenomes</taxon>
    </lineage>
</organism>
<name>A0A5J4R0L8_9ZZZZ</name>
<protein>
    <recommendedName>
        <fullName evidence="2">PIN domain-containing protein</fullName>
    </recommendedName>
</protein>
<evidence type="ECO:0008006" key="2">
    <source>
        <dbReference type="Google" id="ProtNLM"/>
    </source>
</evidence>
<comment type="caution">
    <text evidence="1">The sequence shown here is derived from an EMBL/GenBank/DDBJ whole genome shotgun (WGS) entry which is preliminary data.</text>
</comment>
<reference evidence="1" key="1">
    <citation type="submission" date="2019-03" db="EMBL/GenBank/DDBJ databases">
        <title>Single cell metagenomics reveals metabolic interactions within the superorganism composed of flagellate Streblomastix strix and complex community of Bacteroidetes bacteria on its surface.</title>
        <authorList>
            <person name="Treitli S.C."/>
            <person name="Kolisko M."/>
            <person name="Husnik F."/>
            <person name="Keeling P."/>
            <person name="Hampl V."/>
        </authorList>
    </citation>
    <scope>NUCLEOTIDE SEQUENCE</scope>
    <source>
        <strain evidence="1">STM</strain>
    </source>
</reference>
<gene>
    <name evidence="1" type="ORF">EZS27_023509</name>
</gene>
<feature type="non-terminal residue" evidence="1">
    <location>
        <position position="1"/>
    </location>
</feature>
<accession>A0A5J4R0L8</accession>
<proteinExistence type="predicted"/>
<dbReference type="AlphaFoldDB" id="A0A5J4R0L8"/>